<dbReference type="PROSITE" id="PS50103">
    <property type="entry name" value="ZF_C3H1"/>
    <property type="match status" value="1"/>
</dbReference>
<dbReference type="GO" id="GO:0003723">
    <property type="term" value="F:RNA binding"/>
    <property type="evidence" value="ECO:0007669"/>
    <property type="project" value="InterPro"/>
</dbReference>
<dbReference type="GO" id="GO:0008270">
    <property type="term" value="F:zinc ion binding"/>
    <property type="evidence" value="ECO:0007669"/>
    <property type="project" value="UniProtKB-KW"/>
</dbReference>
<dbReference type="Proteomes" id="UP001369815">
    <property type="component" value="Unassembled WGS sequence"/>
</dbReference>
<evidence type="ECO:0000256" key="1">
    <source>
        <dbReference type="ARBA" id="ARBA00022723"/>
    </source>
</evidence>
<comment type="caution">
    <text evidence="7">The sequence shown here is derived from an EMBL/GenBank/DDBJ whole genome shotgun (WGS) entry which is preliminary data.</text>
</comment>
<keyword evidence="3 4" id="KW-0862">Zinc</keyword>
<dbReference type="PRINTS" id="PR01217">
    <property type="entry name" value="PRICHEXTENSN"/>
</dbReference>
<sequence>MSSYPYAPPPPAPSTASPSPYPPYGQGPGYSHTPRGGHAGAVSNSRGHSHHQGPGRTEYGSSYYQDYSTPSGGPYNPPQPAGYWQGTPPASHNHPNGSSLPPTYPPSYAPQGFHPQPSQSYQPPYPNQSSRPPYGAPYGQAPNEYAQQPLQPWGDQAQSFSHYSSRGGRGGYSSDRSGALRSPYPPTHHQPAPLQQPPYGYPPAPTPSYSGPPQSHYGSNSRGHGRGGHAHSNRGAHAMNNDRGEKFRPRDQKPHQPFNNYQKSDPAGAKKKKRKTNTLGLTPGDEDSDEGVDEEKRLEELLGTDAPGIPDGDLAKWIAERKANFPTKARVAQKKEAGLLTTPAANTNDGKETVTAQVDPVEKEADRLRRRLAKLDRQIEKRKRAPNDEGDEMRLESSDDESSDEQPEALPTDKSASGFLPPPPITRADPSNHCKYYSTGGICGKKGKCRFVHDPAVREAALQERTRNGGRMTLKQRLLLNDKDQDDMEVIKTIVELRSSGRLHDPHASNDQQDKEKPAVATVSSLPTTGGEANLPPNPYAHLKNADRSQQYRKPKKHNDWPSPAQHQGWNIPGYGGAGMPPK</sequence>
<name>A0AAX6N0P2_9PEZI</name>
<evidence type="ECO:0000313" key="7">
    <source>
        <dbReference type="EMBL" id="KAK6958217.1"/>
    </source>
</evidence>
<evidence type="ECO:0000259" key="6">
    <source>
        <dbReference type="PROSITE" id="PS50103"/>
    </source>
</evidence>
<dbReference type="Pfam" id="PF10453">
    <property type="entry name" value="NUFIP1"/>
    <property type="match status" value="1"/>
</dbReference>
<feature type="compositionally biased region" description="Basic and acidic residues" evidence="5">
    <location>
        <begin position="360"/>
        <end position="379"/>
    </location>
</feature>
<evidence type="ECO:0000256" key="3">
    <source>
        <dbReference type="ARBA" id="ARBA00022833"/>
    </source>
</evidence>
<organism evidence="7 8">
    <name type="scientific">Daldinia eschscholtzii</name>
    <dbReference type="NCBI Taxonomy" id="292717"/>
    <lineage>
        <taxon>Eukaryota</taxon>
        <taxon>Fungi</taxon>
        <taxon>Dikarya</taxon>
        <taxon>Ascomycota</taxon>
        <taxon>Pezizomycotina</taxon>
        <taxon>Sordariomycetes</taxon>
        <taxon>Xylariomycetidae</taxon>
        <taxon>Xylariales</taxon>
        <taxon>Hypoxylaceae</taxon>
        <taxon>Daldinia</taxon>
    </lineage>
</organism>
<reference evidence="7 8" key="1">
    <citation type="journal article" date="2024" name="Front Chem Biol">
        <title>Unveiling the potential of Daldinia eschscholtzii MFLUCC 19-0629 through bioactivity and bioinformatics studies for enhanced sustainable agriculture production.</title>
        <authorList>
            <person name="Brooks S."/>
            <person name="Weaver J.A."/>
            <person name="Klomchit A."/>
            <person name="Alharthi S.A."/>
            <person name="Onlamun T."/>
            <person name="Nurani R."/>
            <person name="Vong T.K."/>
            <person name="Alberti F."/>
            <person name="Greco C."/>
        </authorList>
    </citation>
    <scope>NUCLEOTIDE SEQUENCE [LARGE SCALE GENOMIC DNA]</scope>
    <source>
        <strain evidence="7">MFLUCC 19-0629</strain>
    </source>
</reference>
<dbReference type="InterPro" id="IPR000571">
    <property type="entry name" value="Znf_CCCH"/>
</dbReference>
<feature type="region of interest" description="Disordered" evidence="5">
    <location>
        <begin position="1"/>
        <end position="310"/>
    </location>
</feature>
<feature type="compositionally biased region" description="Acidic residues" evidence="5">
    <location>
        <begin position="284"/>
        <end position="293"/>
    </location>
</feature>
<evidence type="ECO:0000256" key="4">
    <source>
        <dbReference type="PROSITE-ProRule" id="PRU00723"/>
    </source>
</evidence>
<evidence type="ECO:0000256" key="2">
    <source>
        <dbReference type="ARBA" id="ARBA00022771"/>
    </source>
</evidence>
<feature type="compositionally biased region" description="Acidic residues" evidence="5">
    <location>
        <begin position="398"/>
        <end position="407"/>
    </location>
</feature>
<dbReference type="GO" id="GO:0005634">
    <property type="term" value="C:nucleus"/>
    <property type="evidence" value="ECO:0007669"/>
    <property type="project" value="TreeGrafter"/>
</dbReference>
<feature type="compositionally biased region" description="Pro residues" evidence="5">
    <location>
        <begin position="183"/>
        <end position="206"/>
    </location>
</feature>
<dbReference type="InterPro" id="IPR019496">
    <property type="entry name" value="NUFIP1_cons_dom"/>
</dbReference>
<feature type="compositionally biased region" description="Polar residues" evidence="5">
    <location>
        <begin position="145"/>
        <end position="162"/>
    </location>
</feature>
<feature type="compositionally biased region" description="Low complexity" evidence="5">
    <location>
        <begin position="115"/>
        <end position="133"/>
    </location>
</feature>
<evidence type="ECO:0000256" key="5">
    <source>
        <dbReference type="SAM" id="MobiDB-lite"/>
    </source>
</evidence>
<dbReference type="PANTHER" id="PTHR13309">
    <property type="entry name" value="NUCLEAR FRAGILE X MENTAL RETARDATION PROTEIN INTERACTING PROTEIN 1"/>
    <property type="match status" value="1"/>
</dbReference>
<feature type="compositionally biased region" description="Basic and acidic residues" evidence="5">
    <location>
        <begin position="240"/>
        <end position="254"/>
    </location>
</feature>
<dbReference type="GO" id="GO:0000492">
    <property type="term" value="P:box C/D snoRNP assembly"/>
    <property type="evidence" value="ECO:0007669"/>
    <property type="project" value="TreeGrafter"/>
</dbReference>
<feature type="compositionally biased region" description="Basic residues" evidence="5">
    <location>
        <begin position="223"/>
        <end position="234"/>
    </location>
</feature>
<protein>
    <recommendedName>
        <fullName evidence="6">C3H1-type domain-containing protein</fullName>
    </recommendedName>
</protein>
<feature type="zinc finger region" description="C3H1-type" evidence="4">
    <location>
        <begin position="428"/>
        <end position="456"/>
    </location>
</feature>
<dbReference type="EMBL" id="JBANMG010000001">
    <property type="protein sequence ID" value="KAK6958217.1"/>
    <property type="molecule type" value="Genomic_DNA"/>
</dbReference>
<feature type="region of interest" description="Disordered" evidence="5">
    <location>
        <begin position="501"/>
        <end position="583"/>
    </location>
</feature>
<keyword evidence="1 4" id="KW-0479">Metal-binding</keyword>
<feature type="compositionally biased region" description="Pro residues" evidence="5">
    <location>
        <begin position="1"/>
        <end position="25"/>
    </location>
</feature>
<feature type="domain" description="C3H1-type" evidence="6">
    <location>
        <begin position="428"/>
        <end position="456"/>
    </location>
</feature>
<keyword evidence="8" id="KW-1185">Reference proteome</keyword>
<feature type="compositionally biased region" description="Gly residues" evidence="5">
    <location>
        <begin position="574"/>
        <end position="583"/>
    </location>
</feature>
<proteinExistence type="predicted"/>
<feature type="compositionally biased region" description="Basic and acidic residues" evidence="5">
    <location>
        <begin position="502"/>
        <end position="518"/>
    </location>
</feature>
<dbReference type="SUPFAM" id="SSF90229">
    <property type="entry name" value="CCCH zinc finger"/>
    <property type="match status" value="1"/>
</dbReference>
<feature type="compositionally biased region" description="Polar residues" evidence="5">
    <location>
        <begin position="59"/>
        <end position="71"/>
    </location>
</feature>
<feature type="region of interest" description="Disordered" evidence="5">
    <location>
        <begin position="327"/>
        <end position="437"/>
    </location>
</feature>
<evidence type="ECO:0000313" key="8">
    <source>
        <dbReference type="Proteomes" id="UP001369815"/>
    </source>
</evidence>
<accession>A0AAX6N0P2</accession>
<dbReference type="InterPro" id="IPR036855">
    <property type="entry name" value="Znf_CCCH_sf"/>
</dbReference>
<feature type="compositionally biased region" description="Low complexity" evidence="5">
    <location>
        <begin position="207"/>
        <end position="222"/>
    </location>
</feature>
<dbReference type="PANTHER" id="PTHR13309:SF0">
    <property type="entry name" value="FMR1-INTERACTING PROTEIN NUFIP1"/>
    <property type="match status" value="1"/>
</dbReference>
<gene>
    <name evidence="7" type="ORF">Daesc_001012</name>
</gene>
<keyword evidence="2 4" id="KW-0863">Zinc-finger</keyword>
<feature type="compositionally biased region" description="Polar residues" evidence="5">
    <location>
        <begin position="88"/>
        <end position="101"/>
    </location>
</feature>
<dbReference type="AlphaFoldDB" id="A0AAX6N0P2"/>
<dbReference type="InterPro" id="IPR039136">
    <property type="entry name" value="NUFIP1-like"/>
</dbReference>